<dbReference type="Proteomes" id="UP001318040">
    <property type="component" value="Chromosome 3"/>
</dbReference>
<evidence type="ECO:0000313" key="9">
    <source>
        <dbReference type="RefSeq" id="XP_032836678.1"/>
    </source>
</evidence>
<evidence type="ECO:0000313" key="8">
    <source>
        <dbReference type="Proteomes" id="UP001318040"/>
    </source>
</evidence>
<evidence type="ECO:0000256" key="6">
    <source>
        <dbReference type="RuleBase" id="RU368048"/>
    </source>
</evidence>
<gene>
    <name evidence="9" type="primary">LOC116958257</name>
</gene>
<dbReference type="PROSITE" id="PS00018">
    <property type="entry name" value="EF_HAND_1"/>
    <property type="match status" value="2"/>
</dbReference>
<protein>
    <recommendedName>
        <fullName evidence="6">Parvalbumin</fullName>
    </recommendedName>
</protein>
<dbReference type="SUPFAM" id="SSF47473">
    <property type="entry name" value="EF-hand"/>
    <property type="match status" value="1"/>
</dbReference>
<feature type="binding site" evidence="5">
    <location>
        <position position="55"/>
    </location>
    <ligand>
        <name>Ca(2+)</name>
        <dbReference type="ChEBI" id="CHEBI:29108"/>
        <label>1</label>
    </ligand>
</feature>
<evidence type="ECO:0000256" key="2">
    <source>
        <dbReference type="ARBA" id="ARBA00022723"/>
    </source>
</evidence>
<feature type="binding site" evidence="5">
    <location>
        <position position="106"/>
    </location>
    <ligand>
        <name>Ca(2+)</name>
        <dbReference type="ChEBI" id="CHEBI:29108"/>
        <label>1</label>
    </ligand>
</feature>
<organism evidence="8 9">
    <name type="scientific">Petromyzon marinus</name>
    <name type="common">Sea lamprey</name>
    <dbReference type="NCBI Taxonomy" id="7757"/>
    <lineage>
        <taxon>Eukaryota</taxon>
        <taxon>Metazoa</taxon>
        <taxon>Chordata</taxon>
        <taxon>Craniata</taxon>
        <taxon>Vertebrata</taxon>
        <taxon>Cyclostomata</taxon>
        <taxon>Hyperoartia</taxon>
        <taxon>Petromyzontiformes</taxon>
        <taxon>Petromyzontidae</taxon>
        <taxon>Petromyzon</taxon>
    </lineage>
</organism>
<feature type="binding site" evidence="5">
    <location>
        <position position="99"/>
    </location>
    <ligand>
        <name>Ca(2+)</name>
        <dbReference type="ChEBI" id="CHEBI:29108"/>
        <label>1</label>
    </ligand>
</feature>
<dbReference type="PRINTS" id="PR01697">
    <property type="entry name" value="PARVALBUMIN"/>
</dbReference>
<accession>A0AAJ7XKJ0</accession>
<dbReference type="Gene3D" id="1.10.238.10">
    <property type="entry name" value="EF-hand"/>
    <property type="match status" value="1"/>
</dbReference>
<feature type="domain" description="EF-hand" evidence="7">
    <location>
        <begin position="82"/>
        <end position="117"/>
    </location>
</feature>
<dbReference type="RefSeq" id="XP_032836678.1">
    <property type="nucleotide sequence ID" value="XM_032980787.1"/>
</dbReference>
<dbReference type="InterPro" id="IPR011992">
    <property type="entry name" value="EF-hand-dom_pair"/>
</dbReference>
<evidence type="ECO:0000256" key="5">
    <source>
        <dbReference type="PIRSR" id="PIRSR608080-1"/>
    </source>
</evidence>
<feature type="binding site" evidence="5">
    <location>
        <position position="57"/>
    </location>
    <ligand>
        <name>Ca(2+)</name>
        <dbReference type="ChEBI" id="CHEBI:29108"/>
        <label>1</label>
    </ligand>
</feature>
<dbReference type="PANTHER" id="PTHR11653">
    <property type="entry name" value="PARVALBUMIN ALPHA"/>
    <property type="match status" value="1"/>
</dbReference>
<dbReference type="GO" id="GO:0005509">
    <property type="term" value="F:calcium ion binding"/>
    <property type="evidence" value="ECO:0007669"/>
    <property type="project" value="UniProtKB-UniRule"/>
</dbReference>
<feature type="binding site" evidence="5">
    <location>
        <position position="95"/>
    </location>
    <ligand>
        <name>Ca(2+)</name>
        <dbReference type="ChEBI" id="CHEBI:29108"/>
        <label>2</label>
    </ligand>
</feature>
<dbReference type="AlphaFoldDB" id="A0AAJ7XKJ0"/>
<keyword evidence="4 5" id="KW-0106">Calcium</keyword>
<dbReference type="GO" id="GO:0005737">
    <property type="term" value="C:cytoplasm"/>
    <property type="evidence" value="ECO:0007669"/>
    <property type="project" value="TreeGrafter"/>
</dbReference>
<evidence type="ECO:0000256" key="4">
    <source>
        <dbReference type="ARBA" id="ARBA00022837"/>
    </source>
</evidence>
<dbReference type="KEGG" id="pmrn:116958257"/>
<dbReference type="PROSITE" id="PS50222">
    <property type="entry name" value="EF_HAND_2"/>
    <property type="match status" value="2"/>
</dbReference>
<dbReference type="InterPro" id="IPR002048">
    <property type="entry name" value="EF_hand_dom"/>
</dbReference>
<evidence type="ECO:0000259" key="7">
    <source>
        <dbReference type="PROSITE" id="PS50222"/>
    </source>
</evidence>
<dbReference type="SMART" id="SM00054">
    <property type="entry name" value="EFh"/>
    <property type="match status" value="2"/>
</dbReference>
<dbReference type="FunFam" id="1.10.238.10:FF:000003">
    <property type="entry name" value="Calmodulin A"/>
    <property type="match status" value="1"/>
</dbReference>
<dbReference type="Pfam" id="PF13499">
    <property type="entry name" value="EF-hand_7"/>
    <property type="match status" value="1"/>
</dbReference>
<feature type="binding site" evidence="5">
    <location>
        <position position="59"/>
    </location>
    <ligand>
        <name>Ca(2+)</name>
        <dbReference type="ChEBI" id="CHEBI:29108"/>
        <label>1</label>
    </ligand>
</feature>
<dbReference type="InterPro" id="IPR018247">
    <property type="entry name" value="EF_Hand_1_Ca_BS"/>
</dbReference>
<name>A0AAJ7XKJ0_PETMA</name>
<feature type="domain" description="EF-hand" evidence="7">
    <location>
        <begin position="42"/>
        <end position="77"/>
    </location>
</feature>
<keyword evidence="3" id="KW-0677">Repeat</keyword>
<comment type="similarity">
    <text evidence="1 6">Belongs to the parvalbumin family.</text>
</comment>
<evidence type="ECO:0000256" key="1">
    <source>
        <dbReference type="ARBA" id="ARBA00009753"/>
    </source>
</evidence>
<keyword evidence="8" id="KW-1185">Reference proteome</keyword>
<proteinExistence type="inferred from homology"/>
<reference evidence="9" key="1">
    <citation type="submission" date="2025-08" db="UniProtKB">
        <authorList>
            <consortium name="RefSeq"/>
        </authorList>
    </citation>
    <scope>IDENTIFICATION</scope>
    <source>
        <tissue evidence="9">Sperm</tissue>
    </source>
</reference>
<feature type="binding site" evidence="5">
    <location>
        <position position="66"/>
    </location>
    <ligand>
        <name>Ca(2+)</name>
        <dbReference type="ChEBI" id="CHEBI:29108"/>
        <label>1</label>
    </ligand>
</feature>
<evidence type="ECO:0000256" key="3">
    <source>
        <dbReference type="ARBA" id="ARBA00022737"/>
    </source>
</evidence>
<dbReference type="PANTHER" id="PTHR11653:SF2">
    <property type="entry name" value="PARVALBUMIN ALPHA"/>
    <property type="match status" value="1"/>
</dbReference>
<sequence length="119" mass="13793">MDREKQLLEMRGQLLRWKHGSISAATSLNYRKLLECLSRIGEKEEDIRKVFLKLDKDNSGYIEWNELRYVTAVITGELNKKLSDLETDQILQVIDSNQDGRIDFDEFSALVKEGAAMKK</sequence>
<feature type="binding site" evidence="5">
    <location>
        <position position="61"/>
    </location>
    <ligand>
        <name>Ca(2+)</name>
        <dbReference type="ChEBI" id="CHEBI:29108"/>
        <label>1</label>
    </ligand>
</feature>
<comment type="function">
    <text evidence="6">In muscle, parvalbumin is thought to be involved in relaxation after contraction. It binds two calcium ions.</text>
</comment>
<keyword evidence="2 5" id="KW-0479">Metal-binding</keyword>
<dbReference type="InterPro" id="IPR008080">
    <property type="entry name" value="Parvalbumin"/>
</dbReference>